<comment type="caution">
    <text evidence="2">The sequence shown here is derived from an EMBL/GenBank/DDBJ whole genome shotgun (WGS) entry which is preliminary data.</text>
</comment>
<feature type="domain" description="DUF7336" evidence="1">
    <location>
        <begin position="3"/>
        <end position="42"/>
    </location>
</feature>
<dbReference type="InterPro" id="IPR055760">
    <property type="entry name" value="DUF7336"/>
</dbReference>
<dbReference type="Proteomes" id="UP000247932">
    <property type="component" value="Unassembled WGS sequence"/>
</dbReference>
<evidence type="ECO:0000313" key="2">
    <source>
        <dbReference type="EMBL" id="PXZ07034.1"/>
    </source>
</evidence>
<dbReference type="OrthoDB" id="1453790at2"/>
<gene>
    <name evidence="2" type="ORF">DKK70_08555</name>
</gene>
<accession>A0A2V4E9H5</accession>
<sequence>MQKIYYLYHVRYEDTDDEDFRIIGIYSSRKQAKLAIERMKKKPGFIDFPNGFQIIASVLNRAEWLEGFVTC</sequence>
<proteinExistence type="predicted"/>
<dbReference type="Pfam" id="PF24024">
    <property type="entry name" value="DUF7336"/>
    <property type="match status" value="1"/>
</dbReference>
<keyword evidence="3" id="KW-1185">Reference proteome</keyword>
<name>A0A2V4E9H5_9GAMM</name>
<organism evidence="2 3">
    <name type="scientific">Gilliamella apicola</name>
    <dbReference type="NCBI Taxonomy" id="1196095"/>
    <lineage>
        <taxon>Bacteria</taxon>
        <taxon>Pseudomonadati</taxon>
        <taxon>Pseudomonadota</taxon>
        <taxon>Gammaproteobacteria</taxon>
        <taxon>Orbales</taxon>
        <taxon>Orbaceae</taxon>
        <taxon>Gilliamella</taxon>
    </lineage>
</organism>
<dbReference type="EMBL" id="QGLR01000010">
    <property type="protein sequence ID" value="PXZ07034.1"/>
    <property type="molecule type" value="Genomic_DNA"/>
</dbReference>
<dbReference type="AlphaFoldDB" id="A0A2V4E9H5"/>
<evidence type="ECO:0000313" key="3">
    <source>
        <dbReference type="Proteomes" id="UP000247932"/>
    </source>
</evidence>
<evidence type="ECO:0000259" key="1">
    <source>
        <dbReference type="Pfam" id="PF24024"/>
    </source>
</evidence>
<protein>
    <recommendedName>
        <fullName evidence="1">DUF7336 domain-containing protein</fullName>
    </recommendedName>
</protein>
<reference evidence="2 3" key="1">
    <citation type="submission" date="2018-05" db="EMBL/GenBank/DDBJ databases">
        <title>Reference genomes for bee gut microbiota database.</title>
        <authorList>
            <person name="Ellegaard K.M."/>
        </authorList>
    </citation>
    <scope>NUCLEOTIDE SEQUENCE [LARGE SCALE GENOMIC DNA]</scope>
    <source>
        <strain evidence="2 3">ESL0182</strain>
    </source>
</reference>